<dbReference type="Gene3D" id="3.40.50.720">
    <property type="entry name" value="NAD(P)-binding Rossmann-like Domain"/>
    <property type="match status" value="1"/>
</dbReference>
<comment type="caution">
    <text evidence="5">The sequence shown here is derived from an EMBL/GenBank/DDBJ whole genome shotgun (WGS) entry which is preliminary data.</text>
</comment>
<sequence>MSTILITGAGTGFGRESALRLAEKGHAVIAGVEIFPQIFELQQEAKKRGVSLQVEKLDITNEKDREKAWQWDIDVLVNNAGVAEGGAVADIPEKNLRHQFEVNVFGTILLTQGFAKNMAQKKEGKIIFISSVAGLMTDPFSGPYSASKHALEAFATALHKELKEFGIQVATVNPGPYLTGFNDRMYETWKNWDDNPSTRLFDYNRLAFPHMQFDPEAVYDTVVEVVTGKSKLYRNVVPKAMKKQLQVLMAAEWEATQNADTDKRDDMVQQAYDMKPGTPAKTFILDRILKSF</sequence>
<dbReference type="PANTHER" id="PTHR42901:SF1">
    <property type="entry name" value="ALCOHOL DEHYDROGENASE"/>
    <property type="match status" value="1"/>
</dbReference>
<dbReference type="OrthoDB" id="9775296at2"/>
<reference evidence="5 6" key="1">
    <citation type="submission" date="2016-10" db="EMBL/GenBank/DDBJ databases">
        <title>Draft Genome sequence of Alkanindiges sp. strain H1.</title>
        <authorList>
            <person name="Subhash Y."/>
            <person name="Lee S."/>
        </authorList>
    </citation>
    <scope>NUCLEOTIDE SEQUENCE [LARGE SCALE GENOMIC DNA]</scope>
    <source>
        <strain evidence="5 6">H1</strain>
    </source>
</reference>
<evidence type="ECO:0000256" key="2">
    <source>
        <dbReference type="ARBA" id="ARBA00023002"/>
    </source>
</evidence>
<dbReference type="SUPFAM" id="SSF51735">
    <property type="entry name" value="NAD(P)-binding Rossmann-fold domains"/>
    <property type="match status" value="1"/>
</dbReference>
<dbReference type="InterPro" id="IPR002347">
    <property type="entry name" value="SDR_fam"/>
</dbReference>
<evidence type="ECO:0000313" key="6">
    <source>
        <dbReference type="Proteomes" id="UP000192132"/>
    </source>
</evidence>
<dbReference type="AlphaFoldDB" id="A0A1S8D083"/>
<dbReference type="InterPro" id="IPR057326">
    <property type="entry name" value="KR_dom"/>
</dbReference>
<dbReference type="InterPro" id="IPR036291">
    <property type="entry name" value="NAD(P)-bd_dom_sf"/>
</dbReference>
<dbReference type="RefSeq" id="WP_076876656.1">
    <property type="nucleotide sequence ID" value="NZ_MLCN01000001.1"/>
</dbReference>
<dbReference type="Proteomes" id="UP000192132">
    <property type="component" value="Unassembled WGS sequence"/>
</dbReference>
<dbReference type="PRINTS" id="PR00080">
    <property type="entry name" value="SDRFAMILY"/>
</dbReference>
<protein>
    <submittedName>
        <fullName evidence="5">Short-chain dehydrogenase</fullName>
    </submittedName>
</protein>
<evidence type="ECO:0000256" key="3">
    <source>
        <dbReference type="RuleBase" id="RU000363"/>
    </source>
</evidence>
<proteinExistence type="inferred from homology"/>
<dbReference type="NCBIfam" id="NF006776">
    <property type="entry name" value="PRK09291.1"/>
    <property type="match status" value="1"/>
</dbReference>
<dbReference type="PROSITE" id="PS00061">
    <property type="entry name" value="ADH_SHORT"/>
    <property type="match status" value="1"/>
</dbReference>
<dbReference type="Pfam" id="PF00106">
    <property type="entry name" value="adh_short"/>
    <property type="match status" value="1"/>
</dbReference>
<dbReference type="InterPro" id="IPR020904">
    <property type="entry name" value="Sc_DH/Rdtase_CS"/>
</dbReference>
<dbReference type="PRINTS" id="PR00081">
    <property type="entry name" value="GDHRDH"/>
</dbReference>
<keyword evidence="2" id="KW-0560">Oxidoreductase</keyword>
<keyword evidence="6" id="KW-1185">Reference proteome</keyword>
<dbReference type="SMART" id="SM00822">
    <property type="entry name" value="PKS_KR"/>
    <property type="match status" value="1"/>
</dbReference>
<organism evidence="5 6">
    <name type="scientific">Alkanindiges hydrocarboniclasticus</name>
    <dbReference type="NCBI Taxonomy" id="1907941"/>
    <lineage>
        <taxon>Bacteria</taxon>
        <taxon>Pseudomonadati</taxon>
        <taxon>Pseudomonadota</taxon>
        <taxon>Gammaproteobacteria</taxon>
        <taxon>Moraxellales</taxon>
        <taxon>Moraxellaceae</taxon>
        <taxon>Alkanindiges</taxon>
    </lineage>
</organism>
<dbReference type="CDD" id="cd05374">
    <property type="entry name" value="17beta-HSD-like_SDR_c"/>
    <property type="match status" value="1"/>
</dbReference>
<dbReference type="GO" id="GO:0016491">
    <property type="term" value="F:oxidoreductase activity"/>
    <property type="evidence" value="ECO:0007669"/>
    <property type="project" value="UniProtKB-KW"/>
</dbReference>
<dbReference type="EMBL" id="MLCN01000001">
    <property type="protein sequence ID" value="ONG42269.1"/>
    <property type="molecule type" value="Genomic_DNA"/>
</dbReference>
<feature type="domain" description="Ketoreductase" evidence="4">
    <location>
        <begin position="2"/>
        <end position="173"/>
    </location>
</feature>
<evidence type="ECO:0000259" key="4">
    <source>
        <dbReference type="SMART" id="SM00822"/>
    </source>
</evidence>
<gene>
    <name evidence="5" type="ORF">BKE30_00190</name>
</gene>
<name>A0A1S8D083_9GAMM</name>
<accession>A0A1S8D083</accession>
<dbReference type="PANTHER" id="PTHR42901">
    <property type="entry name" value="ALCOHOL DEHYDROGENASE"/>
    <property type="match status" value="1"/>
</dbReference>
<comment type="similarity">
    <text evidence="1 3">Belongs to the short-chain dehydrogenases/reductases (SDR) family.</text>
</comment>
<dbReference type="STRING" id="1907941.BKE30_00190"/>
<evidence type="ECO:0000256" key="1">
    <source>
        <dbReference type="ARBA" id="ARBA00006484"/>
    </source>
</evidence>
<evidence type="ECO:0000313" key="5">
    <source>
        <dbReference type="EMBL" id="ONG42269.1"/>
    </source>
</evidence>